<dbReference type="EMBL" id="CM008054">
    <property type="protein sequence ID" value="PVH33330.1"/>
    <property type="molecule type" value="Genomic_DNA"/>
</dbReference>
<evidence type="ECO:0000313" key="1">
    <source>
        <dbReference type="EMBL" id="PVH33330.1"/>
    </source>
</evidence>
<sequence length="119" mass="13452">MGIGAASHHIGFLSAARFRAHALFDLAARFSRPPGAQPPRGESNLPLMAPHFIQRRSQGPRFQHPCSVRWHDAYQTERGSHNVTANRLMAPIRTALQECVFHEAICSLKLFFFFNEDIL</sequence>
<dbReference type="AlphaFoldDB" id="A0A2T8I6N3"/>
<accession>A0A2T8I6N3</accession>
<dbReference type="Gramene" id="PVH33330">
    <property type="protein sequence ID" value="PVH33330"/>
    <property type="gene ID" value="PAHAL_9G629000"/>
</dbReference>
<dbReference type="Proteomes" id="UP000243499">
    <property type="component" value="Chromosome 9"/>
</dbReference>
<protein>
    <submittedName>
        <fullName evidence="1">Uncharacterized protein</fullName>
    </submittedName>
</protein>
<name>A0A2T8I6N3_9POAL</name>
<proteinExistence type="predicted"/>
<reference evidence="1" key="1">
    <citation type="submission" date="2018-04" db="EMBL/GenBank/DDBJ databases">
        <title>WGS assembly of Panicum hallii.</title>
        <authorList>
            <person name="Lovell J."/>
            <person name="Jenkins J."/>
            <person name="Lowry D."/>
            <person name="Mamidi S."/>
            <person name="Sreedasyam A."/>
            <person name="Weng X."/>
            <person name="Barry K."/>
            <person name="Bonette J."/>
            <person name="Campitelli B."/>
            <person name="Daum C."/>
            <person name="Gordon S."/>
            <person name="Gould B."/>
            <person name="Lipzen A."/>
            <person name="Macqueen A."/>
            <person name="Palacio-Mejia J."/>
            <person name="Plott C."/>
            <person name="Shakirov E."/>
            <person name="Shu S."/>
            <person name="Yoshinaga Y."/>
            <person name="Zane M."/>
            <person name="Rokhsar D."/>
            <person name="Grimwood J."/>
            <person name="Schmutz J."/>
            <person name="Juenger T."/>
        </authorList>
    </citation>
    <scope>NUCLEOTIDE SEQUENCE [LARGE SCALE GENOMIC DNA]</scope>
    <source>
        <strain evidence="1">FIL2</strain>
    </source>
</reference>
<organism evidence="1">
    <name type="scientific">Panicum hallii</name>
    <dbReference type="NCBI Taxonomy" id="206008"/>
    <lineage>
        <taxon>Eukaryota</taxon>
        <taxon>Viridiplantae</taxon>
        <taxon>Streptophyta</taxon>
        <taxon>Embryophyta</taxon>
        <taxon>Tracheophyta</taxon>
        <taxon>Spermatophyta</taxon>
        <taxon>Magnoliopsida</taxon>
        <taxon>Liliopsida</taxon>
        <taxon>Poales</taxon>
        <taxon>Poaceae</taxon>
        <taxon>PACMAD clade</taxon>
        <taxon>Panicoideae</taxon>
        <taxon>Panicodae</taxon>
        <taxon>Paniceae</taxon>
        <taxon>Panicinae</taxon>
        <taxon>Panicum</taxon>
        <taxon>Panicum sect. Panicum</taxon>
    </lineage>
</organism>
<gene>
    <name evidence="1" type="ORF">PAHAL_9G629000</name>
</gene>